<dbReference type="PROSITE" id="PS51296">
    <property type="entry name" value="RIESKE"/>
    <property type="match status" value="1"/>
</dbReference>
<dbReference type="AlphaFoldDB" id="A0A0F7TF61"/>
<keyword evidence="9" id="KW-0411">Iron-sulfur</keyword>
<keyword evidence="3" id="KW-0285">Flavoprotein</keyword>
<gene>
    <name evidence="11" type="ORF">PMG11_01420</name>
</gene>
<dbReference type="InterPro" id="IPR036922">
    <property type="entry name" value="Rieske_2Fe-2S_sf"/>
</dbReference>
<dbReference type="InterPro" id="IPR036188">
    <property type="entry name" value="FAD/NAD-bd_sf"/>
</dbReference>
<dbReference type="STRING" id="104259.A0A0F7TF61"/>
<dbReference type="InterPro" id="IPR050446">
    <property type="entry name" value="FAD-oxidoreductase/Apoptosis"/>
</dbReference>
<evidence type="ECO:0000256" key="5">
    <source>
        <dbReference type="ARBA" id="ARBA00022723"/>
    </source>
</evidence>
<keyword evidence="8" id="KW-0408">Iron</keyword>
<dbReference type="PANTHER" id="PTHR43557:SF2">
    <property type="entry name" value="RIESKE DOMAIN-CONTAINING PROTEIN-RELATED"/>
    <property type="match status" value="1"/>
</dbReference>
<evidence type="ECO:0000313" key="12">
    <source>
        <dbReference type="Proteomes" id="UP000042958"/>
    </source>
</evidence>
<accession>A0A0F7TF61</accession>
<evidence type="ECO:0000256" key="9">
    <source>
        <dbReference type="ARBA" id="ARBA00023014"/>
    </source>
</evidence>
<comment type="similarity">
    <text evidence="2">Belongs to the FAD-dependent oxidoreductase family.</text>
</comment>
<keyword evidence="5" id="KW-0479">Metal-binding</keyword>
<evidence type="ECO:0000259" key="10">
    <source>
        <dbReference type="PROSITE" id="PS51296"/>
    </source>
</evidence>
<dbReference type="EMBL" id="CDHK01000001">
    <property type="protein sequence ID" value="CEJ55145.1"/>
    <property type="molecule type" value="Genomic_DNA"/>
</dbReference>
<protein>
    <recommendedName>
        <fullName evidence="10">Rieske domain-containing protein</fullName>
    </recommendedName>
</protein>
<dbReference type="GO" id="GO:0046872">
    <property type="term" value="F:metal ion binding"/>
    <property type="evidence" value="ECO:0007669"/>
    <property type="project" value="UniProtKB-KW"/>
</dbReference>
<dbReference type="Pfam" id="PF14759">
    <property type="entry name" value="Reductase_C"/>
    <property type="match status" value="1"/>
</dbReference>
<evidence type="ECO:0000256" key="3">
    <source>
        <dbReference type="ARBA" id="ARBA00022630"/>
    </source>
</evidence>
<dbReference type="InterPro" id="IPR017941">
    <property type="entry name" value="Rieske_2Fe-2S"/>
</dbReference>
<feature type="domain" description="Rieske" evidence="10">
    <location>
        <begin position="144"/>
        <end position="243"/>
    </location>
</feature>
<dbReference type="SUPFAM" id="SSF55424">
    <property type="entry name" value="FAD/NAD-linked reductases, dimerisation (C-terminal) domain"/>
    <property type="match status" value="1"/>
</dbReference>
<evidence type="ECO:0000256" key="2">
    <source>
        <dbReference type="ARBA" id="ARBA00006442"/>
    </source>
</evidence>
<dbReference type="SUPFAM" id="SSF50022">
    <property type="entry name" value="ISP domain"/>
    <property type="match status" value="1"/>
</dbReference>
<sequence>MVSSLKPLPLNRLPRSGLRHRCSPITSPRRSAHRCRCGCQPSANRNCTCFCCAHSPFSTTAARNSIPTQAPARASTSTWRVTASTWTRTSQTHSPARFLSNCLSTRAFSTANLPRLRPSLIPTPPLYYSQARRFATMAREYKLKGLASLADVASFDKIECEVEGVPDGKVLVVKYDGQVHALSPKCTHYGAPLKLGVVVPDGRITCPWHGACFNISTGDVEDAPALNALQKFDVFERDGAVYIRGTEADIKFGQRNPVIKCSASSAEEKVVVVGGGSGTIGLVQALRELKYPGSITIISKEPEIVIDRTKLSKALIADPAKILWRPREWFTEAGIDIVNDEVTSVDFSGKSVKTASGSTISYTNLVLATGGQPRSLPLPGFRANELSNIFTLRYVSDVKAILAAASGSKKNIVVIGSSFIGMEVGNALAKDHSVTIVGMESAPMERVLGTEIGSVLQKNLEKNGVSFKLSAGVEKATPSESNDSSVGAVHLKDGTVLPADLVVLGVGVRPATDYLRDNSAVTLQKDGSVETNVHFAVPDLDGVFAIGDIATYPYNGPGGEGKPVRIEHWNVAQNMGRGVARAIVHARRSPLASLPARSFIPIFWSAVGAQMRYCGNTVHGYDDVVIKGQLAEAKFVGYYTKGETVVAVVTMGMDPVMAKAAELMRRGHMPGKKAIVDGVDLLSVDV</sequence>
<keyword evidence="12" id="KW-1185">Reference proteome</keyword>
<dbReference type="PRINTS" id="PR00411">
    <property type="entry name" value="PNDRDTASEI"/>
</dbReference>
<evidence type="ECO:0000256" key="6">
    <source>
        <dbReference type="ARBA" id="ARBA00022827"/>
    </source>
</evidence>
<comment type="cofactor">
    <cofactor evidence="1">
        <name>FAD</name>
        <dbReference type="ChEBI" id="CHEBI:57692"/>
    </cofactor>
</comment>
<dbReference type="Proteomes" id="UP000042958">
    <property type="component" value="Unassembled WGS sequence"/>
</dbReference>
<evidence type="ECO:0000256" key="4">
    <source>
        <dbReference type="ARBA" id="ARBA00022714"/>
    </source>
</evidence>
<keyword evidence="6" id="KW-0274">FAD</keyword>
<keyword evidence="7" id="KW-0560">Oxidoreductase</keyword>
<dbReference type="GO" id="GO:0016651">
    <property type="term" value="F:oxidoreductase activity, acting on NAD(P)H"/>
    <property type="evidence" value="ECO:0007669"/>
    <property type="project" value="TreeGrafter"/>
</dbReference>
<dbReference type="InterPro" id="IPR023753">
    <property type="entry name" value="FAD/NAD-binding_dom"/>
</dbReference>
<reference evidence="12" key="1">
    <citation type="journal article" date="2015" name="Genome Announc.">
        <title>Draft genome sequence of the fungus Penicillium brasilianum MG11.</title>
        <authorList>
            <person name="Horn F."/>
            <person name="Linde J."/>
            <person name="Mattern D.J."/>
            <person name="Walther G."/>
            <person name="Guthke R."/>
            <person name="Brakhage A.A."/>
            <person name="Valiante V."/>
        </authorList>
    </citation>
    <scope>NUCLEOTIDE SEQUENCE [LARGE SCALE GENOMIC DNA]</scope>
    <source>
        <strain evidence="12">MG11</strain>
    </source>
</reference>
<dbReference type="PRINTS" id="PR00368">
    <property type="entry name" value="FADPNR"/>
</dbReference>
<dbReference type="Gene3D" id="2.102.10.10">
    <property type="entry name" value="Rieske [2Fe-2S] iron-sulphur domain"/>
    <property type="match status" value="1"/>
</dbReference>
<dbReference type="Pfam" id="PF07992">
    <property type="entry name" value="Pyr_redox_2"/>
    <property type="match status" value="1"/>
</dbReference>
<dbReference type="Gene3D" id="3.30.390.30">
    <property type="match status" value="1"/>
</dbReference>
<evidence type="ECO:0000256" key="1">
    <source>
        <dbReference type="ARBA" id="ARBA00001974"/>
    </source>
</evidence>
<dbReference type="InterPro" id="IPR028202">
    <property type="entry name" value="Reductase_C"/>
</dbReference>
<dbReference type="Gene3D" id="3.50.50.60">
    <property type="entry name" value="FAD/NAD(P)-binding domain"/>
    <property type="match status" value="2"/>
</dbReference>
<dbReference type="CDD" id="cd03478">
    <property type="entry name" value="Rieske_AIFL_N"/>
    <property type="match status" value="1"/>
</dbReference>
<dbReference type="Pfam" id="PF00355">
    <property type="entry name" value="Rieske"/>
    <property type="match status" value="1"/>
</dbReference>
<evidence type="ECO:0000256" key="7">
    <source>
        <dbReference type="ARBA" id="ARBA00023002"/>
    </source>
</evidence>
<proteinExistence type="inferred from homology"/>
<dbReference type="PANTHER" id="PTHR43557">
    <property type="entry name" value="APOPTOSIS-INDUCING FACTOR 1"/>
    <property type="match status" value="1"/>
</dbReference>
<name>A0A0F7TF61_PENBI</name>
<evidence type="ECO:0000313" key="11">
    <source>
        <dbReference type="EMBL" id="CEJ55145.1"/>
    </source>
</evidence>
<evidence type="ECO:0000256" key="8">
    <source>
        <dbReference type="ARBA" id="ARBA00023004"/>
    </source>
</evidence>
<dbReference type="InterPro" id="IPR016156">
    <property type="entry name" value="FAD/NAD-linked_Rdtase_dimer_sf"/>
</dbReference>
<dbReference type="SUPFAM" id="SSF51905">
    <property type="entry name" value="FAD/NAD(P)-binding domain"/>
    <property type="match status" value="2"/>
</dbReference>
<dbReference type="GO" id="GO:0005737">
    <property type="term" value="C:cytoplasm"/>
    <property type="evidence" value="ECO:0007669"/>
    <property type="project" value="TreeGrafter"/>
</dbReference>
<organism evidence="11 12">
    <name type="scientific">Penicillium brasilianum</name>
    <dbReference type="NCBI Taxonomy" id="104259"/>
    <lineage>
        <taxon>Eukaryota</taxon>
        <taxon>Fungi</taxon>
        <taxon>Dikarya</taxon>
        <taxon>Ascomycota</taxon>
        <taxon>Pezizomycotina</taxon>
        <taxon>Eurotiomycetes</taxon>
        <taxon>Eurotiomycetidae</taxon>
        <taxon>Eurotiales</taxon>
        <taxon>Aspergillaceae</taxon>
        <taxon>Penicillium</taxon>
    </lineage>
</organism>
<dbReference type="GO" id="GO:0051537">
    <property type="term" value="F:2 iron, 2 sulfur cluster binding"/>
    <property type="evidence" value="ECO:0007669"/>
    <property type="project" value="UniProtKB-KW"/>
</dbReference>
<dbReference type="OrthoDB" id="6029at2759"/>
<keyword evidence="4" id="KW-0001">2Fe-2S</keyword>